<comment type="caution">
    <text evidence="1">The sequence shown here is derived from an EMBL/GenBank/DDBJ whole genome shotgun (WGS) entry which is preliminary data.</text>
</comment>
<gene>
    <name evidence="1" type="ORF">ACFSQS_10250</name>
</gene>
<organism evidence="1 2">
    <name type="scientific">Gelatiniphilus marinus</name>
    <dbReference type="NCBI Taxonomy" id="1759464"/>
    <lineage>
        <taxon>Bacteria</taxon>
        <taxon>Pseudomonadati</taxon>
        <taxon>Bacteroidota</taxon>
        <taxon>Flavobacteriia</taxon>
        <taxon>Flavobacteriales</taxon>
        <taxon>Flavobacteriaceae</taxon>
        <taxon>Gelatiniphilus</taxon>
    </lineage>
</organism>
<dbReference type="Proteomes" id="UP001597441">
    <property type="component" value="Unassembled WGS sequence"/>
</dbReference>
<dbReference type="EMBL" id="JBHULK010000003">
    <property type="protein sequence ID" value="MFD2535481.1"/>
    <property type="molecule type" value="Genomic_DNA"/>
</dbReference>
<sequence>MKKPIFITILLSFYFATSQPSSSVSIIDFVQVLNKNKAEALFYYQNNWLQLRIKALEKGYIASYQLLETQPTAKTPYTFMLITTYKNNAQYKASETHFNGLIAASDGLKLLNEKKPNTFRKVILNHDAVKHWH</sequence>
<keyword evidence="2" id="KW-1185">Reference proteome</keyword>
<evidence type="ECO:0000313" key="2">
    <source>
        <dbReference type="Proteomes" id="UP001597441"/>
    </source>
</evidence>
<accession>A0ABW5JTC3</accession>
<protein>
    <recommendedName>
        <fullName evidence="3">NIPSNAP domain-containing protein</fullName>
    </recommendedName>
</protein>
<proteinExistence type="predicted"/>
<name>A0ABW5JTC3_9FLAO</name>
<dbReference type="RefSeq" id="WP_388018028.1">
    <property type="nucleotide sequence ID" value="NZ_JBHUDT010000003.1"/>
</dbReference>
<evidence type="ECO:0000313" key="1">
    <source>
        <dbReference type="EMBL" id="MFD2535481.1"/>
    </source>
</evidence>
<reference evidence="2" key="1">
    <citation type="journal article" date="2019" name="Int. J. Syst. Evol. Microbiol.">
        <title>The Global Catalogue of Microorganisms (GCM) 10K type strain sequencing project: providing services to taxonomists for standard genome sequencing and annotation.</title>
        <authorList>
            <consortium name="The Broad Institute Genomics Platform"/>
            <consortium name="The Broad Institute Genome Sequencing Center for Infectious Disease"/>
            <person name="Wu L."/>
            <person name="Ma J."/>
        </authorList>
    </citation>
    <scope>NUCLEOTIDE SEQUENCE [LARGE SCALE GENOMIC DNA]</scope>
    <source>
        <strain evidence="2">KCTC 42903</strain>
    </source>
</reference>
<evidence type="ECO:0008006" key="3">
    <source>
        <dbReference type="Google" id="ProtNLM"/>
    </source>
</evidence>